<proteinExistence type="predicted"/>
<protein>
    <submittedName>
        <fullName evidence="2">EGF-like domain-containing protein</fullName>
    </submittedName>
</protein>
<dbReference type="Proteomes" id="UP000046392">
    <property type="component" value="Unplaced"/>
</dbReference>
<accession>A0A0N5B928</accession>
<evidence type="ECO:0000313" key="1">
    <source>
        <dbReference type="Proteomes" id="UP000046392"/>
    </source>
</evidence>
<reference evidence="2" key="1">
    <citation type="submission" date="2017-02" db="UniProtKB">
        <authorList>
            <consortium name="WormBaseParasite"/>
        </authorList>
    </citation>
    <scope>IDENTIFICATION</scope>
</reference>
<name>A0A0N5B928_STREA</name>
<dbReference type="WBParaSite" id="SPAL_0000255000.1">
    <property type="protein sequence ID" value="SPAL_0000255000.1"/>
    <property type="gene ID" value="SPAL_0000255000"/>
</dbReference>
<sequence length="246" mass="28052">MKYQFNKCLGNKQGQIKEKYMKDLLKKYNCKLESIGDTTVKVDGSSISYSYKTVKKLDSINPKDLDQVDYSQEIRFSDIKDLNEKICKDSCKISKIKCKNYGIVNPNGCKNCICPLFYEGKYCEITKKGKIPAICGTEYLKASSKTRTKTLNLDNRSKCFYKIKPTSTKKKVVVTFKPNDEYLHTSCDGQGFEISYYNDKSRTGVMPCGEFKTFNVTGSRGATILIYSENLFAPPSSKMTMEYKEI</sequence>
<organism evidence="1 2">
    <name type="scientific">Strongyloides papillosus</name>
    <name type="common">Intestinal threadworm</name>
    <dbReference type="NCBI Taxonomy" id="174720"/>
    <lineage>
        <taxon>Eukaryota</taxon>
        <taxon>Metazoa</taxon>
        <taxon>Ecdysozoa</taxon>
        <taxon>Nematoda</taxon>
        <taxon>Chromadorea</taxon>
        <taxon>Rhabditida</taxon>
        <taxon>Tylenchina</taxon>
        <taxon>Panagrolaimomorpha</taxon>
        <taxon>Strongyloidoidea</taxon>
        <taxon>Strongyloididae</taxon>
        <taxon>Strongyloides</taxon>
    </lineage>
</organism>
<evidence type="ECO:0000313" key="2">
    <source>
        <dbReference type="WBParaSite" id="SPAL_0000255000.1"/>
    </source>
</evidence>
<keyword evidence="1" id="KW-1185">Reference proteome</keyword>
<dbReference type="AlphaFoldDB" id="A0A0N5B928"/>